<dbReference type="InterPro" id="IPR040357">
    <property type="entry name" value="Vma22/CCDC115"/>
</dbReference>
<reference evidence="3 4" key="1">
    <citation type="submission" date="2023-01" db="EMBL/GenBank/DDBJ databases">
        <title>Analysis of 21 Apiospora genomes using comparative genomics revels a genus with tremendous synthesis potential of carbohydrate active enzymes and secondary metabolites.</title>
        <authorList>
            <person name="Sorensen T."/>
        </authorList>
    </citation>
    <scope>NUCLEOTIDE SEQUENCE [LARGE SCALE GENOMIC DNA]</scope>
    <source>
        <strain evidence="3 4">CBS 20057</strain>
    </source>
</reference>
<gene>
    <name evidence="3" type="ORF">PG991_002106</name>
</gene>
<comment type="caution">
    <text evidence="3">The sequence shown here is derived from an EMBL/GenBank/DDBJ whole genome shotgun (WGS) entry which is preliminary data.</text>
</comment>
<evidence type="ECO:0000313" key="4">
    <source>
        <dbReference type="Proteomes" id="UP001396898"/>
    </source>
</evidence>
<dbReference type="EMBL" id="JAQQWI010000005">
    <property type="protein sequence ID" value="KAK8036033.1"/>
    <property type="molecule type" value="Genomic_DNA"/>
</dbReference>
<dbReference type="PANTHER" id="PTHR31996:SF2">
    <property type="entry name" value="COILED-COIL DOMAIN-CONTAINING PROTEIN 115"/>
    <property type="match status" value="1"/>
</dbReference>
<feature type="region of interest" description="Disordered" evidence="2">
    <location>
        <begin position="223"/>
        <end position="242"/>
    </location>
</feature>
<feature type="region of interest" description="Disordered" evidence="2">
    <location>
        <begin position="93"/>
        <end position="171"/>
    </location>
</feature>
<evidence type="ECO:0000256" key="1">
    <source>
        <dbReference type="ARBA" id="ARBA00093634"/>
    </source>
</evidence>
<organism evidence="3 4">
    <name type="scientific">Apiospora marii</name>
    <dbReference type="NCBI Taxonomy" id="335849"/>
    <lineage>
        <taxon>Eukaryota</taxon>
        <taxon>Fungi</taxon>
        <taxon>Dikarya</taxon>
        <taxon>Ascomycota</taxon>
        <taxon>Pezizomycotina</taxon>
        <taxon>Sordariomycetes</taxon>
        <taxon>Xylariomycetidae</taxon>
        <taxon>Amphisphaeriales</taxon>
        <taxon>Apiosporaceae</taxon>
        <taxon>Apiospora</taxon>
    </lineage>
</organism>
<dbReference type="PANTHER" id="PTHR31996">
    <property type="entry name" value="COILED-COIL DOMAIN-CONTAINING PROTEIN 115"/>
    <property type="match status" value="1"/>
</dbReference>
<keyword evidence="4" id="KW-1185">Reference proteome</keyword>
<feature type="compositionally biased region" description="Basic and acidic residues" evidence="2">
    <location>
        <begin position="154"/>
        <end position="167"/>
    </location>
</feature>
<accession>A0ABR1SRA1</accession>
<proteinExistence type="predicted"/>
<feature type="compositionally biased region" description="Low complexity" evidence="2">
    <location>
        <begin position="98"/>
        <end position="110"/>
    </location>
</feature>
<name>A0ABR1SRA1_9PEZI</name>
<sequence length="242" mass="26335">MEERTIDHLLEQYLHLLHEYTSLRAELNKLQAGLYQNLARANFAAERGMRYGQDQYDDRMQASRRVVVLPSSVCPTFEVVKVDDDDDGAAVTTTEKTAQASVSKSEAVASEEGKVAQGGPNSREGEAAEGPEGGEGMKEEEAAAEPIASSVKGTEPKTSEPKAKKNSNDPLRWFGLITPMPLRQAQAQSVQAVGDIVPRLVSINAEMAQVEIEVRRARKKRAKAEAAARKSEDVASKEDVAV</sequence>
<protein>
    <recommendedName>
        <fullName evidence="1">Vacuolar ATPase assembly protein VMA22</fullName>
    </recommendedName>
</protein>
<dbReference type="Proteomes" id="UP001396898">
    <property type="component" value="Unassembled WGS sequence"/>
</dbReference>
<evidence type="ECO:0000313" key="3">
    <source>
        <dbReference type="EMBL" id="KAK8036033.1"/>
    </source>
</evidence>
<evidence type="ECO:0000256" key="2">
    <source>
        <dbReference type="SAM" id="MobiDB-lite"/>
    </source>
</evidence>
<dbReference type="Pfam" id="PF21730">
    <property type="entry name" value="Vma22_CCDC115"/>
    <property type="match status" value="2"/>
</dbReference>